<dbReference type="Proteomes" id="UP000256869">
    <property type="component" value="Unassembled WGS sequence"/>
</dbReference>
<proteinExistence type="predicted"/>
<reference evidence="1 2" key="1">
    <citation type="submission" date="2018-07" db="EMBL/GenBank/DDBJ databases">
        <title>Genomic Encyclopedia of Type Strains, Phase III (KMG-III): the genomes of soil and plant-associated and newly described type strains.</title>
        <authorList>
            <person name="Whitman W."/>
        </authorList>
    </citation>
    <scope>NUCLEOTIDE SEQUENCE [LARGE SCALE GENOMIC DNA]</scope>
    <source>
        <strain evidence="1 2">CECT 8236</strain>
    </source>
</reference>
<dbReference type="AlphaFoldDB" id="A0A3D9IDR8"/>
<gene>
    <name evidence="1" type="ORF">DFP95_107195</name>
</gene>
<protein>
    <submittedName>
        <fullName evidence="1">Uncharacterized protein</fullName>
    </submittedName>
</protein>
<dbReference type="OrthoDB" id="1690737at2"/>
<keyword evidence="2" id="KW-1185">Reference proteome</keyword>
<dbReference type="EMBL" id="QRDY01000007">
    <property type="protein sequence ID" value="RED59356.1"/>
    <property type="molecule type" value="Genomic_DNA"/>
</dbReference>
<evidence type="ECO:0000313" key="2">
    <source>
        <dbReference type="Proteomes" id="UP000256869"/>
    </source>
</evidence>
<accession>A0A3D9IDR8</accession>
<dbReference type="RefSeq" id="WP_115993401.1">
    <property type="nucleotide sequence ID" value="NZ_QRDY01000007.1"/>
</dbReference>
<sequence length="157" mass="17905">MLLDIRGQVTPDDSRQHVVYRFQLDRLTAKIWIRFNYSPKVLEDNERAKSLIIAGIDLYSAPEQKQLLKDAWERYQPLTNLITVSVDDPEGNRGACHRHDPEQLLFLAERDSSPGLTKGKLVAGVWSVTLSLHSIVSEQCSYHLQVWASEEETECIG</sequence>
<name>A0A3D9IDR8_9BACL</name>
<comment type="caution">
    <text evidence="1">The sequence shown here is derived from an EMBL/GenBank/DDBJ whole genome shotgun (WGS) entry which is preliminary data.</text>
</comment>
<organism evidence="1 2">
    <name type="scientific">Cohnella lupini</name>
    <dbReference type="NCBI Taxonomy" id="1294267"/>
    <lineage>
        <taxon>Bacteria</taxon>
        <taxon>Bacillati</taxon>
        <taxon>Bacillota</taxon>
        <taxon>Bacilli</taxon>
        <taxon>Bacillales</taxon>
        <taxon>Paenibacillaceae</taxon>
        <taxon>Cohnella</taxon>
    </lineage>
</organism>
<evidence type="ECO:0000313" key="1">
    <source>
        <dbReference type="EMBL" id="RED59356.1"/>
    </source>
</evidence>